<keyword evidence="2" id="KW-1185">Reference proteome</keyword>
<dbReference type="WBParaSite" id="nRc.2.0.1.t47800-RA">
    <property type="protein sequence ID" value="nRc.2.0.1.t47800-RA"/>
    <property type="gene ID" value="nRc.2.0.1.g47800"/>
</dbReference>
<feature type="compositionally biased region" description="Polar residues" evidence="1">
    <location>
        <begin position="26"/>
        <end position="39"/>
    </location>
</feature>
<accession>A0A915L9J3</accession>
<feature type="compositionally biased region" description="Low complexity" evidence="1">
    <location>
        <begin position="65"/>
        <end position="96"/>
    </location>
</feature>
<sequence>MLAEGREKVRRRQRLSKVRAGRLAAEQQQQQGTPVTGSENDAYEMAKETTTPEVLTSQRLKTETTKSQTKMETSKSQTKTETSKGQTKSDRTTASTASYTQTQMVLKTGGEIKKIETREKICMRLD</sequence>
<feature type="compositionally biased region" description="Polar residues" evidence="1">
    <location>
        <begin position="48"/>
        <end position="59"/>
    </location>
</feature>
<feature type="region of interest" description="Disordered" evidence="1">
    <location>
        <begin position="1"/>
        <end position="96"/>
    </location>
</feature>
<reference evidence="3" key="1">
    <citation type="submission" date="2022-11" db="UniProtKB">
        <authorList>
            <consortium name="WormBaseParasite"/>
        </authorList>
    </citation>
    <scope>IDENTIFICATION</scope>
</reference>
<feature type="compositionally biased region" description="Basic residues" evidence="1">
    <location>
        <begin position="8"/>
        <end position="20"/>
    </location>
</feature>
<evidence type="ECO:0000313" key="2">
    <source>
        <dbReference type="Proteomes" id="UP000887565"/>
    </source>
</evidence>
<dbReference type="AlphaFoldDB" id="A0A915L9J3"/>
<proteinExistence type="predicted"/>
<organism evidence="2 3">
    <name type="scientific">Romanomermis culicivorax</name>
    <name type="common">Nematode worm</name>
    <dbReference type="NCBI Taxonomy" id="13658"/>
    <lineage>
        <taxon>Eukaryota</taxon>
        <taxon>Metazoa</taxon>
        <taxon>Ecdysozoa</taxon>
        <taxon>Nematoda</taxon>
        <taxon>Enoplea</taxon>
        <taxon>Dorylaimia</taxon>
        <taxon>Mermithida</taxon>
        <taxon>Mermithoidea</taxon>
        <taxon>Mermithidae</taxon>
        <taxon>Romanomermis</taxon>
    </lineage>
</organism>
<protein>
    <submittedName>
        <fullName evidence="3">Uncharacterized protein</fullName>
    </submittedName>
</protein>
<evidence type="ECO:0000313" key="3">
    <source>
        <dbReference type="WBParaSite" id="nRc.2.0.1.t47800-RA"/>
    </source>
</evidence>
<dbReference type="Proteomes" id="UP000887565">
    <property type="component" value="Unplaced"/>
</dbReference>
<evidence type="ECO:0000256" key="1">
    <source>
        <dbReference type="SAM" id="MobiDB-lite"/>
    </source>
</evidence>
<name>A0A915L9J3_ROMCU</name>